<feature type="chain" id="PRO_5015552690" evidence="2">
    <location>
        <begin position="24"/>
        <end position="246"/>
    </location>
</feature>
<dbReference type="VEuPathDB" id="FungiDB:PSHT_04447"/>
<name>A0A2S4VAD0_9BASI</name>
<dbReference type="VEuPathDB" id="FungiDB:PSTT_08994"/>
<sequence length="246" mass="25914">SKRSKMHHSFFTTALLIVSNVMAQDPSLSTTGLAPGVAPGGRNQFGSSVPTVTCPSLSESSLKWPRWTQLQLHQPTPDPKTLSEVQTAAICKNADLTAVCVLNSCNITTAPAPVCQSCYEYTPNPTVMTASSVPSLPRNYNFNQTDVKTPWVCSDKKQKTFSCGSCAGARDSSTASLIQFLYAQPDIPTNPPTTNPPTTNPPTTTPTTPTPSTSPPTPITPSLPSTSNTPTTPNPVNPPTTAPATS</sequence>
<keyword evidence="2" id="KW-0732">Signal</keyword>
<feature type="compositionally biased region" description="Pro residues" evidence="1">
    <location>
        <begin position="232"/>
        <end position="246"/>
    </location>
</feature>
<evidence type="ECO:0000256" key="2">
    <source>
        <dbReference type="SAM" id="SignalP"/>
    </source>
</evidence>
<feature type="compositionally biased region" description="Pro residues" evidence="1">
    <location>
        <begin position="188"/>
        <end position="221"/>
    </location>
</feature>
<dbReference type="Proteomes" id="UP000239156">
    <property type="component" value="Unassembled WGS sequence"/>
</dbReference>
<keyword evidence="4" id="KW-1185">Reference proteome</keyword>
<accession>A0A2S4VAD0</accession>
<protein>
    <submittedName>
        <fullName evidence="3">Uncharacterized protein</fullName>
    </submittedName>
</protein>
<evidence type="ECO:0000256" key="1">
    <source>
        <dbReference type="SAM" id="MobiDB-lite"/>
    </source>
</evidence>
<comment type="caution">
    <text evidence="3">The sequence shown here is derived from an EMBL/GenBank/DDBJ whole genome shotgun (WGS) entry which is preliminary data.</text>
</comment>
<dbReference type="EMBL" id="PKSL01000086">
    <property type="protein sequence ID" value="POW06467.1"/>
    <property type="molecule type" value="Genomic_DNA"/>
</dbReference>
<feature type="compositionally biased region" description="Low complexity" evidence="1">
    <location>
        <begin position="222"/>
        <end position="231"/>
    </location>
</feature>
<evidence type="ECO:0000313" key="3">
    <source>
        <dbReference type="EMBL" id="POW06467.1"/>
    </source>
</evidence>
<dbReference type="AlphaFoldDB" id="A0A2S4VAD0"/>
<feature type="non-terminal residue" evidence="3">
    <location>
        <position position="1"/>
    </location>
</feature>
<gene>
    <name evidence="3" type="ORF">PSTT_08994</name>
</gene>
<feature type="region of interest" description="Disordered" evidence="1">
    <location>
        <begin position="185"/>
        <end position="246"/>
    </location>
</feature>
<reference evidence="3" key="1">
    <citation type="submission" date="2017-12" db="EMBL/GenBank/DDBJ databases">
        <title>Gene loss provides genomic basis for host adaptation in cereal stripe rust fungi.</title>
        <authorList>
            <person name="Xia C."/>
        </authorList>
    </citation>
    <scope>NUCLEOTIDE SEQUENCE [LARGE SCALE GENOMIC DNA]</scope>
    <source>
        <strain evidence="3">93-210</strain>
    </source>
</reference>
<proteinExistence type="predicted"/>
<feature type="signal peptide" evidence="2">
    <location>
        <begin position="1"/>
        <end position="23"/>
    </location>
</feature>
<organism evidence="3 4">
    <name type="scientific">Puccinia striiformis</name>
    <dbReference type="NCBI Taxonomy" id="27350"/>
    <lineage>
        <taxon>Eukaryota</taxon>
        <taxon>Fungi</taxon>
        <taxon>Dikarya</taxon>
        <taxon>Basidiomycota</taxon>
        <taxon>Pucciniomycotina</taxon>
        <taxon>Pucciniomycetes</taxon>
        <taxon>Pucciniales</taxon>
        <taxon>Pucciniaceae</taxon>
        <taxon>Puccinia</taxon>
    </lineage>
</organism>
<evidence type="ECO:0000313" key="4">
    <source>
        <dbReference type="Proteomes" id="UP000239156"/>
    </source>
</evidence>